<dbReference type="RefSeq" id="WP_275037771.1">
    <property type="nucleotide sequence ID" value="NZ_CP118721.1"/>
</dbReference>
<protein>
    <submittedName>
        <fullName evidence="1">Uncharacterized protein</fullName>
    </submittedName>
</protein>
<gene>
    <name evidence="1" type="ORF">PWO00_28550</name>
</gene>
<dbReference type="EMBL" id="CP118721">
    <property type="protein sequence ID" value="WEA47271.1"/>
    <property type="molecule type" value="Genomic_DNA"/>
</dbReference>
<geneLocation type="plasmid" evidence="1 2">
    <name>pG5MAi6_3</name>
</geneLocation>
<proteinExistence type="predicted"/>
<dbReference type="AlphaFoldDB" id="A0ABD7X3W2"/>
<name>A0ABD7X3W2_PRIAR</name>
<organism evidence="1 2">
    <name type="scientific">Priestia aryabhattai</name>
    <name type="common">Bacillus aryabhattai</name>
    <dbReference type="NCBI Taxonomy" id="412384"/>
    <lineage>
        <taxon>Bacteria</taxon>
        <taxon>Bacillati</taxon>
        <taxon>Bacillota</taxon>
        <taxon>Bacilli</taxon>
        <taxon>Bacillales</taxon>
        <taxon>Bacillaceae</taxon>
        <taxon>Priestia</taxon>
    </lineage>
</organism>
<dbReference type="Proteomes" id="UP001220217">
    <property type="component" value="Plasmid pG5MAi6_3"/>
</dbReference>
<keyword evidence="1" id="KW-0614">Plasmid</keyword>
<reference evidence="1 2" key="1">
    <citation type="submission" date="2023-02" db="EMBL/GenBank/DDBJ databases">
        <title>Complete genome sequence of Priestia aryabhattai G5MAi6, a methanol-tolerant strain isolated from tap water in Hong Kong.</title>
        <authorList>
            <person name="Leung K.M."/>
            <person name="Lai G.K.K."/>
            <person name="Griffin S.D.J."/>
        </authorList>
    </citation>
    <scope>NUCLEOTIDE SEQUENCE [LARGE SCALE GENOMIC DNA]</scope>
    <source>
        <strain evidence="1 2">G5MAi6</strain>
        <plasmid evidence="1 2">pG5MAi6_3</plasmid>
    </source>
</reference>
<evidence type="ECO:0000313" key="1">
    <source>
        <dbReference type="EMBL" id="WEA47271.1"/>
    </source>
</evidence>
<accession>A0ABD7X3W2</accession>
<sequence>MKKKKPSFNDLYITNLKELKAGYEAKGDVFSANKTNELIVAAEKRTKSKE</sequence>
<evidence type="ECO:0000313" key="2">
    <source>
        <dbReference type="Proteomes" id="UP001220217"/>
    </source>
</evidence>